<evidence type="ECO:0000256" key="13">
    <source>
        <dbReference type="ARBA" id="ARBA00023180"/>
    </source>
</evidence>
<dbReference type="SMART" id="SM00060">
    <property type="entry name" value="FN3"/>
    <property type="match status" value="9"/>
</dbReference>
<keyword evidence="14" id="KW-0393">Immunoglobulin domain</keyword>
<dbReference type="CDD" id="cd14553">
    <property type="entry name" value="R-PTPc-LAR-1"/>
    <property type="match status" value="1"/>
</dbReference>
<evidence type="ECO:0000256" key="4">
    <source>
        <dbReference type="ARBA" id="ARBA00022692"/>
    </source>
</evidence>
<dbReference type="InterPro" id="IPR000387">
    <property type="entry name" value="Tyr_Pase_dom"/>
</dbReference>
<dbReference type="InterPro" id="IPR013783">
    <property type="entry name" value="Ig-like_fold"/>
</dbReference>
<evidence type="ECO:0000256" key="3">
    <source>
        <dbReference type="ARBA" id="ARBA00013064"/>
    </source>
</evidence>
<keyword evidence="4 16" id="KW-0812">Transmembrane</keyword>
<dbReference type="InterPro" id="IPR003598">
    <property type="entry name" value="Ig_sub2"/>
</dbReference>
<dbReference type="SMART" id="SM00408">
    <property type="entry name" value="IGc2"/>
    <property type="match status" value="1"/>
</dbReference>
<evidence type="ECO:0000259" key="19">
    <source>
        <dbReference type="PROSITE" id="PS50835"/>
    </source>
</evidence>
<dbReference type="Proteomes" id="UP000440578">
    <property type="component" value="Unassembled WGS sequence"/>
</dbReference>
<comment type="caution">
    <text evidence="21">The sequence shown here is derived from an EMBL/GenBank/DDBJ whole genome shotgun (WGS) entry which is preliminary data.</text>
</comment>
<evidence type="ECO:0000256" key="9">
    <source>
        <dbReference type="ARBA" id="ARBA00022989"/>
    </source>
</evidence>
<keyword evidence="8" id="KW-0904">Protein phosphatase</keyword>
<evidence type="ECO:0000256" key="6">
    <source>
        <dbReference type="ARBA" id="ARBA00022737"/>
    </source>
</evidence>
<dbReference type="GO" id="GO:0004725">
    <property type="term" value="F:protein tyrosine phosphatase activity"/>
    <property type="evidence" value="ECO:0007669"/>
    <property type="project" value="UniProtKB-EC"/>
</dbReference>
<evidence type="ECO:0000313" key="22">
    <source>
        <dbReference type="Proteomes" id="UP000440578"/>
    </source>
</evidence>
<protein>
    <recommendedName>
        <fullName evidence="3">protein-tyrosine-phosphatase</fullName>
        <ecNumber evidence="3">3.1.3.48</ecNumber>
    </recommendedName>
</protein>
<dbReference type="PROSITE" id="PS50056">
    <property type="entry name" value="TYR_PHOSPHATASE_2"/>
    <property type="match status" value="1"/>
</dbReference>
<dbReference type="InterPro" id="IPR050713">
    <property type="entry name" value="RTP_Phos/Ushers"/>
</dbReference>
<accession>A0A6A4VBI6</accession>
<keyword evidence="12" id="KW-0675">Receptor</keyword>
<keyword evidence="11" id="KW-1015">Disulfide bond</keyword>
<dbReference type="Pfam" id="PF00102">
    <property type="entry name" value="Y_phosphatase"/>
    <property type="match status" value="2"/>
</dbReference>
<feature type="domain" description="Fibronectin type-III" evidence="20">
    <location>
        <begin position="390"/>
        <end position="487"/>
    </location>
</feature>
<feature type="domain" description="Tyrosine-protein phosphatase" evidence="17">
    <location>
        <begin position="1254"/>
        <end position="1509"/>
    </location>
</feature>
<evidence type="ECO:0000259" key="20">
    <source>
        <dbReference type="PROSITE" id="PS50853"/>
    </source>
</evidence>
<dbReference type="Pfam" id="PF23144">
    <property type="entry name" value="Fn3_PTPRU"/>
    <property type="match status" value="1"/>
</dbReference>
<comment type="subcellular location">
    <subcellularLocation>
        <location evidence="1">Membrane</location>
        <topology evidence="1">Single-pass type I membrane protein</topology>
    </subcellularLocation>
</comment>
<proteinExistence type="inferred from homology"/>
<keyword evidence="10 16" id="KW-0472">Membrane</keyword>
<dbReference type="PROSITE" id="PS50835">
    <property type="entry name" value="IG_LIKE"/>
    <property type="match status" value="1"/>
</dbReference>
<evidence type="ECO:0000256" key="14">
    <source>
        <dbReference type="ARBA" id="ARBA00023319"/>
    </source>
</evidence>
<name>A0A6A4VBI6_AMPAM</name>
<dbReference type="PRINTS" id="PR00700">
    <property type="entry name" value="PRTYPHPHTASE"/>
</dbReference>
<dbReference type="FunFam" id="2.60.40.10:FF:000010">
    <property type="entry name" value="receptor-type tyrosine-protein phosphatase delta isoform X1"/>
    <property type="match status" value="1"/>
</dbReference>
<keyword evidence="7" id="KW-0378">Hydrolase</keyword>
<dbReference type="InterPro" id="IPR036116">
    <property type="entry name" value="FN3_sf"/>
</dbReference>
<dbReference type="Pfam" id="PF00041">
    <property type="entry name" value="fn3"/>
    <property type="match status" value="8"/>
</dbReference>
<dbReference type="Gene3D" id="3.90.190.10">
    <property type="entry name" value="Protein tyrosine phosphatase superfamily"/>
    <property type="match status" value="2"/>
</dbReference>
<dbReference type="PROSITE" id="PS50853">
    <property type="entry name" value="FN3"/>
    <property type="match status" value="8"/>
</dbReference>
<evidence type="ECO:0000259" key="17">
    <source>
        <dbReference type="PROSITE" id="PS50055"/>
    </source>
</evidence>
<dbReference type="Pfam" id="PF07679">
    <property type="entry name" value="I-set"/>
    <property type="match status" value="1"/>
</dbReference>
<evidence type="ECO:0000256" key="12">
    <source>
        <dbReference type="ARBA" id="ARBA00023170"/>
    </source>
</evidence>
<keyword evidence="6" id="KW-0677">Repeat</keyword>
<keyword evidence="5" id="KW-0732">Signal</keyword>
<sequence>MYEVLPGESLNLTCVAVGSPMPHIRWRKRTPATLDPLTVVPCRRSRAASRHPRRTAPIGRAFLVLNNIRESMNYTCLATSELGTVTSHTQVKVQAMPRPPTNLRVSDVTSESVRLTWSYDLDQETIQYYVIQYNQKHGIQQEEISGVITLFYVVPNLAPYTEYEFRVIAVNNIGRGQPSVPVQVTTGPTEPGSAPKNVHVRPLSSSTLVVKWDGPDQPNGQITNYRVYYTRTPDKPLKQWESDVVNAGSTTLTTISNLIPHEIYTFRVQAETLAGSGPISVPVRAKTQQGVPSQPNGLRVVKADATTAELEWDRPSHSGESIINYVVYYNDSYDADERRINIPVREQYTMEGLYPNTQYFVWVAAQSGMGEGAATPAVSFRTDEYVPGEAPREVAVRAIDSRSLLVTWRPPPADQQNGAITYYKLFYKLSGHNDSQTVQIIVNDPTRRNFTLDELHKYAEYSVRVLAGTRVGDGPASRPVLARTDEDVRWPTVPGKPRNLTAVVLNSTAVQLSWAPPSDNERNGIIRGYQVHVQELGSESGGSTRPRRYEIRNGSADGYIASDLQPSTAYLFRVSALTRKGDGSRSDAARVTTQGGVPNRPKVIIKVIKEEERVTLDVEWSRPTETHGPLLGYRLRYGRVGGPGPLKEVNIADNTTQYRRLSDLGETTTAVETGQRGVQYEFRVSGTNDVGHGQEEIVMYVTSEGAPSGPPSNVSFRFQTTDRVAFTWDPPRSDQRNGKITGYSVRFHKKGNMDHVQRLHPNETKVVFARLEENTEYEFRVLANTSVGSGPWSSPVVVRTDADLVRPPINLRAMATSYSSVEVWWEQVHTATQIVGYQVFYAMVPDVDLDSWSFKTVPITTSAELENLDKNAQYAVMVAARSKAGLGRLSDLIRVRVKPIDVPMNLRAKNVHTHGIYRVRYDAVKEFLDAEGVTQSQRIQARTMVVDAGRCDYTSSSTNACGLVIDSLEPFTTYTVNVTAAPQPMVKPDPLGVRNGREVLVILPRASEEYGPISHYYIVVVPEDTVNPYRHPESYSTKNMVQTKRTKLTRNYRPYIAAKFYQRDIPYTFALGDGKEYDGFLNKVLEKDKKYRIFVRAVVDTPERELFTSSPYSSPLSLDMKRLPPGALPQRPIPGSPGDPVEVATEGDRGPTSLVWVVGPVVAGVVLFVIFILFLVITAKKRRDFQKSPEPPTVMKPLMCDMSAAPATQPPQTDPVEIRRQNFQTPGMISHPPVHIAQLAEHVDALKANDNQKFSQEYESIETGQQFTWVNSNMDVNRPKNRYANVIAYDHSRVVLQPIEGQAGSDYINANFCDGYRKHNAYIATQGPLPETFADFWRMVWEQRSYTIVMMTRLEERARIKCDQYWPSKGTQTYGPIIVTHTETQEVASYVVRTFQLQRSDSVERREVRQFQFTAWPDHGVPDHPTPFLMFLRRVKALNPSDAGPMVTHCSAGVGRTGCFIAIDSMLERIRCEATVDVYGHVTCLRAQRNYMVQTEDQYIFIHDALLESVVAGNTEVPAKNLQSYISQLLQPTGPGDNITGMELEFKKLANIKAQPFRFVSANLPANKFKNRFVNILPFESTRVCLQPLRGQECSDYINANFIDGYRTRNAYIATQGPLAETTDDFWRMLWEHNSTIIVMLTKLKEMGRDKCHQYWPSDKSAR</sequence>
<evidence type="ECO:0000256" key="2">
    <source>
        <dbReference type="ARBA" id="ARBA00010504"/>
    </source>
</evidence>
<dbReference type="GO" id="GO:0009653">
    <property type="term" value="P:anatomical structure morphogenesis"/>
    <property type="evidence" value="ECO:0007669"/>
    <property type="project" value="UniProtKB-ARBA"/>
</dbReference>
<evidence type="ECO:0000256" key="10">
    <source>
        <dbReference type="ARBA" id="ARBA00023136"/>
    </source>
</evidence>
<dbReference type="EC" id="3.1.3.48" evidence="3"/>
<dbReference type="InterPro" id="IPR057598">
    <property type="entry name" value="Fn3_PTPRU"/>
</dbReference>
<dbReference type="InterPro" id="IPR000242">
    <property type="entry name" value="PTP_cat"/>
</dbReference>
<dbReference type="SMART" id="SM00194">
    <property type="entry name" value="PTPc"/>
    <property type="match status" value="2"/>
</dbReference>
<dbReference type="FunFam" id="2.60.40.10:FF:000036">
    <property type="entry name" value="receptor-type tyrosine-protein phosphatase delta isoform X1"/>
    <property type="match status" value="1"/>
</dbReference>
<evidence type="ECO:0000256" key="16">
    <source>
        <dbReference type="SAM" id="Phobius"/>
    </source>
</evidence>
<dbReference type="PANTHER" id="PTHR46957">
    <property type="entry name" value="CYTOKINE RECEPTOR"/>
    <property type="match status" value="1"/>
</dbReference>
<evidence type="ECO:0000256" key="11">
    <source>
        <dbReference type="ARBA" id="ARBA00023157"/>
    </source>
</evidence>
<dbReference type="GO" id="GO:0016020">
    <property type="term" value="C:membrane"/>
    <property type="evidence" value="ECO:0007669"/>
    <property type="project" value="UniProtKB-SubCell"/>
</dbReference>
<keyword evidence="9 16" id="KW-1133">Transmembrane helix</keyword>
<evidence type="ECO:0000256" key="1">
    <source>
        <dbReference type="ARBA" id="ARBA00004479"/>
    </source>
</evidence>
<dbReference type="PRINTS" id="PR00014">
    <property type="entry name" value="FNTYPEIII"/>
</dbReference>
<dbReference type="InterPro" id="IPR003595">
    <property type="entry name" value="Tyr_Pase_cat"/>
</dbReference>
<dbReference type="FunFam" id="2.60.40.10:FF:001015">
    <property type="entry name" value="tyrosine-protein phosphatase Lar isoform X4"/>
    <property type="match status" value="1"/>
</dbReference>
<dbReference type="SMART" id="SM00409">
    <property type="entry name" value="IG"/>
    <property type="match status" value="1"/>
</dbReference>
<dbReference type="InterPro" id="IPR003599">
    <property type="entry name" value="Ig_sub"/>
</dbReference>
<dbReference type="SUPFAM" id="SSF49265">
    <property type="entry name" value="Fibronectin type III"/>
    <property type="match status" value="5"/>
</dbReference>
<dbReference type="InterPro" id="IPR036179">
    <property type="entry name" value="Ig-like_dom_sf"/>
</dbReference>
<organism evidence="21 22">
    <name type="scientific">Amphibalanus amphitrite</name>
    <name type="common">Striped barnacle</name>
    <name type="synonym">Balanus amphitrite</name>
    <dbReference type="NCBI Taxonomy" id="1232801"/>
    <lineage>
        <taxon>Eukaryota</taxon>
        <taxon>Metazoa</taxon>
        <taxon>Ecdysozoa</taxon>
        <taxon>Arthropoda</taxon>
        <taxon>Crustacea</taxon>
        <taxon>Multicrustacea</taxon>
        <taxon>Cirripedia</taxon>
        <taxon>Thoracica</taxon>
        <taxon>Thoracicalcarea</taxon>
        <taxon>Balanomorpha</taxon>
        <taxon>Balanoidea</taxon>
        <taxon>Balanidae</taxon>
        <taxon>Amphibalaninae</taxon>
        <taxon>Amphibalanus</taxon>
    </lineage>
</organism>
<evidence type="ECO:0000256" key="8">
    <source>
        <dbReference type="ARBA" id="ARBA00022912"/>
    </source>
</evidence>
<feature type="domain" description="Tyrosine specific protein phosphatases" evidence="18">
    <location>
        <begin position="1429"/>
        <end position="1500"/>
    </location>
</feature>
<dbReference type="GO" id="GO:0048666">
    <property type="term" value="P:neuron development"/>
    <property type="evidence" value="ECO:0007669"/>
    <property type="project" value="UniProtKB-ARBA"/>
</dbReference>
<dbReference type="EMBL" id="VIIS01002171">
    <property type="protein sequence ID" value="KAF0287722.1"/>
    <property type="molecule type" value="Genomic_DNA"/>
</dbReference>
<evidence type="ECO:0000256" key="5">
    <source>
        <dbReference type="ARBA" id="ARBA00022729"/>
    </source>
</evidence>
<dbReference type="PANTHER" id="PTHR46957:SF6">
    <property type="entry name" value="PROTEIN-TYROSINE-PHOSPHATASE"/>
    <property type="match status" value="1"/>
</dbReference>
<feature type="domain" description="Fibronectin type-III" evidence="20">
    <location>
        <begin position="496"/>
        <end position="596"/>
    </location>
</feature>
<dbReference type="PROSITE" id="PS50055">
    <property type="entry name" value="TYR_PHOSPHATASE_PTP"/>
    <property type="match status" value="2"/>
</dbReference>
<feature type="domain" description="Ig-like" evidence="19">
    <location>
        <begin position="1"/>
        <end position="94"/>
    </location>
</feature>
<evidence type="ECO:0000256" key="7">
    <source>
        <dbReference type="ARBA" id="ARBA00022801"/>
    </source>
</evidence>
<keyword evidence="22" id="KW-1185">Reference proteome</keyword>
<feature type="transmembrane region" description="Helical" evidence="16">
    <location>
        <begin position="1154"/>
        <end position="1177"/>
    </location>
</feature>
<keyword evidence="13" id="KW-0325">Glycoprotein</keyword>
<dbReference type="FunFam" id="2.60.40.10:FF:000028">
    <property type="entry name" value="Neuronal cell adhesion molecule"/>
    <property type="match status" value="3"/>
</dbReference>
<evidence type="ECO:0000313" key="21">
    <source>
        <dbReference type="EMBL" id="KAF0287722.1"/>
    </source>
</evidence>
<dbReference type="SUPFAM" id="SSF52799">
    <property type="entry name" value="(Phosphotyrosine protein) phosphatases II"/>
    <property type="match status" value="2"/>
</dbReference>
<dbReference type="InterPro" id="IPR029021">
    <property type="entry name" value="Prot-tyrosine_phosphatase-like"/>
</dbReference>
<feature type="domain" description="Fibronectin type-III" evidence="20">
    <location>
        <begin position="194"/>
        <end position="290"/>
    </location>
</feature>
<reference evidence="21 22" key="1">
    <citation type="submission" date="2019-07" db="EMBL/GenBank/DDBJ databases">
        <title>Draft genome assembly of a fouling barnacle, Amphibalanus amphitrite (Darwin, 1854): The first reference genome for Thecostraca.</title>
        <authorList>
            <person name="Kim W."/>
        </authorList>
    </citation>
    <scope>NUCLEOTIDE SEQUENCE [LARGE SCALE GENOMIC DNA]</scope>
    <source>
        <strain evidence="21">SNU_AA5</strain>
        <tissue evidence="21">Soma without cirri and trophi</tissue>
    </source>
</reference>
<feature type="domain" description="Fibronectin type-III" evidence="20">
    <location>
        <begin position="597"/>
        <end position="706"/>
    </location>
</feature>
<dbReference type="InterPro" id="IPR013098">
    <property type="entry name" value="Ig_I-set"/>
</dbReference>
<feature type="domain" description="Fibronectin type-III" evidence="20">
    <location>
        <begin position="99"/>
        <end position="189"/>
    </location>
</feature>
<dbReference type="FunFam" id="3.90.190.10:FF:000001">
    <property type="entry name" value="Receptor-type tyrosine-protein phosphatase F isoform A"/>
    <property type="match status" value="1"/>
</dbReference>
<dbReference type="InterPro" id="IPR007110">
    <property type="entry name" value="Ig-like_dom"/>
</dbReference>
<dbReference type="OrthoDB" id="10253954at2759"/>
<feature type="domain" description="Fibronectin type-III" evidence="20">
    <location>
        <begin position="710"/>
        <end position="803"/>
    </location>
</feature>
<gene>
    <name evidence="21" type="primary">Lar_0</name>
    <name evidence="21" type="ORF">FJT64_013890</name>
</gene>
<feature type="domain" description="Tyrosine-protein phosphatase" evidence="17">
    <location>
        <begin position="1542"/>
        <end position="1663"/>
    </location>
</feature>
<dbReference type="InterPro" id="IPR003961">
    <property type="entry name" value="FN3_dom"/>
</dbReference>
<evidence type="ECO:0000259" key="18">
    <source>
        <dbReference type="PROSITE" id="PS50056"/>
    </source>
</evidence>
<dbReference type="Gene3D" id="2.60.40.10">
    <property type="entry name" value="Immunoglobulins"/>
    <property type="match status" value="9"/>
</dbReference>
<evidence type="ECO:0000256" key="15">
    <source>
        <dbReference type="ARBA" id="ARBA00051722"/>
    </source>
</evidence>
<dbReference type="SUPFAM" id="SSF48726">
    <property type="entry name" value="Immunoglobulin"/>
    <property type="match status" value="1"/>
</dbReference>
<dbReference type="SMART" id="SM00404">
    <property type="entry name" value="PTPc_motif"/>
    <property type="match status" value="1"/>
</dbReference>
<comment type="catalytic activity">
    <reaction evidence="15">
        <text>O-phospho-L-tyrosyl-[protein] + H2O = L-tyrosyl-[protein] + phosphate</text>
        <dbReference type="Rhea" id="RHEA:10684"/>
        <dbReference type="Rhea" id="RHEA-COMP:10136"/>
        <dbReference type="Rhea" id="RHEA-COMP:20101"/>
        <dbReference type="ChEBI" id="CHEBI:15377"/>
        <dbReference type="ChEBI" id="CHEBI:43474"/>
        <dbReference type="ChEBI" id="CHEBI:46858"/>
        <dbReference type="ChEBI" id="CHEBI:61978"/>
        <dbReference type="EC" id="3.1.3.48"/>
    </reaction>
</comment>
<dbReference type="CDD" id="cd00063">
    <property type="entry name" value="FN3"/>
    <property type="match status" value="8"/>
</dbReference>
<feature type="domain" description="Fibronectin type-III" evidence="20">
    <location>
        <begin position="807"/>
        <end position="900"/>
    </location>
</feature>
<feature type="domain" description="Fibronectin type-III" evidence="20">
    <location>
        <begin position="294"/>
        <end position="385"/>
    </location>
</feature>
<comment type="similarity">
    <text evidence="2">Belongs to the protein-tyrosine phosphatase family. Receptor class 2A subfamily.</text>
</comment>